<evidence type="ECO:0000256" key="1">
    <source>
        <dbReference type="SAM" id="Phobius"/>
    </source>
</evidence>
<feature type="transmembrane region" description="Helical" evidence="1">
    <location>
        <begin position="94"/>
        <end position="113"/>
    </location>
</feature>
<dbReference type="Proteomes" id="UP000541770">
    <property type="component" value="Unassembled WGS sequence"/>
</dbReference>
<protein>
    <submittedName>
        <fullName evidence="2">Conjugal transfer protein TraR</fullName>
    </submittedName>
</protein>
<dbReference type="RefSeq" id="WP_182324809.1">
    <property type="nucleotide sequence ID" value="NZ_JACGDE010000025.1"/>
</dbReference>
<evidence type="ECO:0000313" key="2">
    <source>
        <dbReference type="EMBL" id="MBA6068062.1"/>
    </source>
</evidence>
<feature type="transmembrane region" description="Helical" evidence="1">
    <location>
        <begin position="66"/>
        <end position="82"/>
    </location>
</feature>
<dbReference type="EMBL" id="JACGDE010000025">
    <property type="protein sequence ID" value="MBA6068062.1"/>
    <property type="molecule type" value="Genomic_DNA"/>
</dbReference>
<evidence type="ECO:0000313" key="3">
    <source>
        <dbReference type="Proteomes" id="UP000541770"/>
    </source>
</evidence>
<sequence>MPKDMLLSVCVRASLVKDQLRKQCIKGLGVLVASSPVVAFADGDIAAMIESTATGADSGTKSMLKIAQFIGVLFVIGALVAAKTKKDNPQIKTSHIIGGGAIGVILLVVPELIKRGQTQMGLTPVSVG</sequence>
<keyword evidence="1" id="KW-0472">Membrane</keyword>
<keyword evidence="1" id="KW-0812">Transmembrane</keyword>
<proteinExistence type="predicted"/>
<organism evidence="2 3">
    <name type="scientific">Pseudomonas mosselii</name>
    <dbReference type="NCBI Taxonomy" id="78327"/>
    <lineage>
        <taxon>Bacteria</taxon>
        <taxon>Pseudomonadati</taxon>
        <taxon>Pseudomonadota</taxon>
        <taxon>Gammaproteobacteria</taxon>
        <taxon>Pseudomonadales</taxon>
        <taxon>Pseudomonadaceae</taxon>
        <taxon>Pseudomonas</taxon>
    </lineage>
</organism>
<dbReference type="AlphaFoldDB" id="A0A7W2Q0W3"/>
<gene>
    <name evidence="2" type="ORF">H4C75_25325</name>
</gene>
<name>A0A7W2Q0W3_9PSED</name>
<dbReference type="Pfam" id="PF20535">
    <property type="entry name" value="DUF6750"/>
    <property type="match status" value="1"/>
</dbReference>
<reference evidence="2 3" key="1">
    <citation type="submission" date="2020-07" db="EMBL/GenBank/DDBJ databases">
        <title>Diversity of carbapenemase encoding genes among Pseudomonas putida group clinical isolates in a tertiary Brazilian hospital.</title>
        <authorList>
            <person name="Alberto-Lei F."/>
            <person name="Nodari C.S."/>
            <person name="Streling A.P."/>
            <person name="Paulino J.T."/>
            <person name="Bessa-Neto F.O."/>
            <person name="Cayo R."/>
            <person name="Gales A.C."/>
        </authorList>
    </citation>
    <scope>NUCLEOTIDE SEQUENCE [LARGE SCALE GENOMIC DNA]</scope>
    <source>
        <strain evidence="2 3">14802</strain>
    </source>
</reference>
<comment type="caution">
    <text evidence="2">The sequence shown here is derived from an EMBL/GenBank/DDBJ whole genome shotgun (WGS) entry which is preliminary data.</text>
</comment>
<dbReference type="InterPro" id="IPR046638">
    <property type="entry name" value="DUF6750"/>
</dbReference>
<accession>A0A7W2Q0W3</accession>
<keyword evidence="1" id="KW-1133">Transmembrane helix</keyword>